<dbReference type="AlphaFoldDB" id="A0A6I5A2A5"/>
<reference evidence="1 2" key="1">
    <citation type="submission" date="2019-11" db="EMBL/GenBank/DDBJ databases">
        <title>Genome sequences of 17 halophilic strains isolated from different environments.</title>
        <authorList>
            <person name="Furrow R.E."/>
        </authorList>
    </citation>
    <scope>NUCLEOTIDE SEQUENCE [LARGE SCALE GENOMIC DNA]</scope>
    <source>
        <strain evidence="1 2">22514_16_FS</strain>
    </source>
</reference>
<dbReference type="OrthoDB" id="2360869at2"/>
<dbReference type="Pfam" id="PF14177">
    <property type="entry name" value="YkyB"/>
    <property type="match status" value="1"/>
</dbReference>
<proteinExistence type="predicted"/>
<name>A0A6I5A2A5_9BACI</name>
<dbReference type="Proteomes" id="UP000468638">
    <property type="component" value="Unassembled WGS sequence"/>
</dbReference>
<gene>
    <name evidence="1" type="ORF">GLW05_14505</name>
</gene>
<evidence type="ECO:0008006" key="3">
    <source>
        <dbReference type="Google" id="ProtNLM"/>
    </source>
</evidence>
<comment type="caution">
    <text evidence="1">The sequence shown here is derived from an EMBL/GenBank/DDBJ whole genome shotgun (WGS) entry which is preliminary data.</text>
</comment>
<evidence type="ECO:0000313" key="1">
    <source>
        <dbReference type="EMBL" id="MYL34803.1"/>
    </source>
</evidence>
<dbReference type="InterPro" id="IPR025552">
    <property type="entry name" value="YkyB"/>
</dbReference>
<evidence type="ECO:0000313" key="2">
    <source>
        <dbReference type="Proteomes" id="UP000468638"/>
    </source>
</evidence>
<accession>A0A6I5A2A5</accession>
<dbReference type="EMBL" id="WMEQ01000011">
    <property type="protein sequence ID" value="MYL34803.1"/>
    <property type="molecule type" value="Genomic_DNA"/>
</dbReference>
<sequence length="178" mass="20618">MCVLGGKDLRKSESHASIETIAQAIFVVNRHAKTAPEPRQLYTLKKKAIQQLLDQKLAKKVGLHFSDHPKYSHQHSTLLVQIADYYFHIPPKKEDFQTVKHLGNVDQSYRNPRPSLSLSKAKRILYTFLDWEEPARRDTVKTAKYGPKAYHQTSPFSPWGQFTSWNKSNSKSRRRNNT</sequence>
<protein>
    <recommendedName>
        <fullName evidence="3">YkyB-like protein</fullName>
    </recommendedName>
</protein>
<organism evidence="1 2">
    <name type="scientific">Pontibacillus yanchengensis</name>
    <dbReference type="NCBI Taxonomy" id="462910"/>
    <lineage>
        <taxon>Bacteria</taxon>
        <taxon>Bacillati</taxon>
        <taxon>Bacillota</taxon>
        <taxon>Bacilli</taxon>
        <taxon>Bacillales</taxon>
        <taxon>Bacillaceae</taxon>
        <taxon>Pontibacillus</taxon>
    </lineage>
</organism>